<organism evidence="2 3">
    <name type="scientific">Leucobacter viscericola</name>
    <dbReference type="NCBI Taxonomy" id="2714935"/>
    <lineage>
        <taxon>Bacteria</taxon>
        <taxon>Bacillati</taxon>
        <taxon>Actinomycetota</taxon>
        <taxon>Actinomycetes</taxon>
        <taxon>Micrococcales</taxon>
        <taxon>Microbacteriaceae</taxon>
        <taxon>Leucobacter</taxon>
    </lineage>
</organism>
<evidence type="ECO:0000256" key="1">
    <source>
        <dbReference type="SAM" id="MobiDB-lite"/>
    </source>
</evidence>
<dbReference type="Proteomes" id="UP000502677">
    <property type="component" value="Chromosome"/>
</dbReference>
<evidence type="ECO:0000313" key="3">
    <source>
        <dbReference type="Proteomes" id="UP000502677"/>
    </source>
</evidence>
<dbReference type="RefSeq" id="WP_166288827.1">
    <property type="nucleotide sequence ID" value="NZ_CP049863.1"/>
</dbReference>
<accession>A0A6G7XCK6</accession>
<reference evidence="2 3" key="1">
    <citation type="submission" date="2020-03" db="EMBL/GenBank/DDBJ databases">
        <title>Leucobacter sp. nov., isolated from beetles.</title>
        <authorList>
            <person name="Hyun D.-W."/>
            <person name="Bae J.-W."/>
        </authorList>
    </citation>
    <scope>NUCLEOTIDE SEQUENCE [LARGE SCALE GENOMIC DNA]</scope>
    <source>
        <strain evidence="2 3">HDW9C</strain>
    </source>
</reference>
<proteinExistence type="predicted"/>
<dbReference type="EMBL" id="CP049863">
    <property type="protein sequence ID" value="QIK62340.1"/>
    <property type="molecule type" value="Genomic_DNA"/>
</dbReference>
<gene>
    <name evidence="2" type="ORF">G7068_03295</name>
</gene>
<keyword evidence="3" id="KW-1185">Reference proteome</keyword>
<name>A0A6G7XCK6_9MICO</name>
<feature type="region of interest" description="Disordered" evidence="1">
    <location>
        <begin position="52"/>
        <end position="72"/>
    </location>
</feature>
<dbReference type="AlphaFoldDB" id="A0A6G7XCK6"/>
<evidence type="ECO:0000313" key="2">
    <source>
        <dbReference type="EMBL" id="QIK62340.1"/>
    </source>
</evidence>
<dbReference type="KEGG" id="lvi:G7068_03295"/>
<sequence>MWAGTEDPADIALYVMHMPRGGALGAWLGGASAVTAEEDMLRWVEHAVWASQSSKPKQMKPRDYPEGVQEQEQRIARIKQAARRFKNRRRTT</sequence>
<protein>
    <submittedName>
        <fullName evidence="2">Uncharacterized protein</fullName>
    </submittedName>
</protein>
<feature type="compositionally biased region" description="Basic and acidic residues" evidence="1">
    <location>
        <begin position="60"/>
        <end position="72"/>
    </location>
</feature>